<evidence type="ECO:0000313" key="1">
    <source>
        <dbReference type="EMBL" id="QDQ27497.1"/>
    </source>
</evidence>
<evidence type="ECO:0000313" key="2">
    <source>
        <dbReference type="Proteomes" id="UP000317550"/>
    </source>
</evidence>
<dbReference type="KEGG" id="cari:FNU76_14660"/>
<gene>
    <name evidence="1" type="ORF">FNU76_14660</name>
</gene>
<dbReference type="AlphaFoldDB" id="A0A516SH55"/>
<name>A0A516SH55_9NEIS</name>
<dbReference type="Pfam" id="PF11006">
    <property type="entry name" value="DUF2845"/>
    <property type="match status" value="1"/>
</dbReference>
<sequence length="133" mass="14665">MAQNIGNAQMYWLQEVSMRSRNKLAGMIALVFAAFALPAHAEYLRCKGDLAEIGDGKASVLQKCGEPVYKDTYCKASQVVSNTGNAPGSTTVNVLPCEQVDEWTYNPGPGQFLTILRFERGELRSIKYGDRVK</sequence>
<dbReference type="InterPro" id="IPR021268">
    <property type="entry name" value="DUF2845"/>
</dbReference>
<proteinExistence type="predicted"/>
<dbReference type="Proteomes" id="UP000317550">
    <property type="component" value="Chromosome"/>
</dbReference>
<accession>A0A516SH55</accession>
<dbReference type="OrthoDB" id="8906462at2"/>
<dbReference type="EMBL" id="CP041730">
    <property type="protein sequence ID" value="QDQ27497.1"/>
    <property type="molecule type" value="Genomic_DNA"/>
</dbReference>
<reference evidence="2" key="1">
    <citation type="submission" date="2019-07" db="EMBL/GenBank/DDBJ databases">
        <title>Chitinimonas sp. nov., isolated from Ny-Alesund, arctica soil.</title>
        <authorList>
            <person name="Xu Q."/>
            <person name="Peng F."/>
        </authorList>
    </citation>
    <scope>NUCLEOTIDE SEQUENCE [LARGE SCALE GENOMIC DNA]</scope>
    <source>
        <strain evidence="2">R3-44</strain>
    </source>
</reference>
<protein>
    <submittedName>
        <fullName evidence="1">DUF2845 domain-containing protein</fullName>
    </submittedName>
</protein>
<organism evidence="1 2">
    <name type="scientific">Chitinimonas arctica</name>
    <dbReference type="NCBI Taxonomy" id="2594795"/>
    <lineage>
        <taxon>Bacteria</taxon>
        <taxon>Pseudomonadati</taxon>
        <taxon>Pseudomonadota</taxon>
        <taxon>Betaproteobacteria</taxon>
        <taxon>Neisseriales</taxon>
        <taxon>Chitinibacteraceae</taxon>
        <taxon>Chitinimonas</taxon>
    </lineage>
</organism>
<dbReference type="RefSeq" id="WP_144278890.1">
    <property type="nucleotide sequence ID" value="NZ_CP041730.1"/>
</dbReference>
<keyword evidence="2" id="KW-1185">Reference proteome</keyword>